<geneLocation type="plasmid" evidence="2">
    <name>picon</name>
</geneLocation>
<dbReference type="Proteomes" id="UP000241854">
    <property type="component" value="Plasmid pICON"/>
</dbReference>
<evidence type="ECO:0000313" key="2">
    <source>
        <dbReference type="Proteomes" id="UP000241854"/>
    </source>
</evidence>
<dbReference type="EMBL" id="CP021643">
    <property type="protein sequence ID" value="AVX45043.1"/>
    <property type="molecule type" value="Genomic_DNA"/>
</dbReference>
<gene>
    <name evidence="1" type="ORF">CCS77_2037</name>
</gene>
<sequence>MPYLRMLNSITKYKLTVVEKRLITHYGLELKYLLLCKKTRHNSTLKKIKEAYMFRAIQTPEEYESLKSTLNDFNVKLSDFYKIDNIDNSYIENFVKKAGIEPLTEWSDNLMLFLCEKLKEIMQNYKNEKKKEPKIVLSREINTLIKSMPAEKLHKLKEFIEKSLIEKGDSI</sequence>
<proteinExistence type="predicted"/>
<accession>A0A2R4P2Z0</accession>
<dbReference type="AlphaFoldDB" id="A0A2R4P2Z0"/>
<keyword evidence="1" id="KW-0614">Plasmid</keyword>
<evidence type="ECO:0000313" key="1">
    <source>
        <dbReference type="EMBL" id="AVX45043.1"/>
    </source>
</evidence>
<protein>
    <submittedName>
        <fullName evidence="1">Uncharacterized protein</fullName>
    </submittedName>
</protein>
<name>A0A2R4P2Z0_9BACT</name>
<organism evidence="1 2">
    <name type="scientific">Campylobacter concisus</name>
    <dbReference type="NCBI Taxonomy" id="199"/>
    <lineage>
        <taxon>Bacteria</taxon>
        <taxon>Pseudomonadati</taxon>
        <taxon>Campylobacterota</taxon>
        <taxon>Epsilonproteobacteria</taxon>
        <taxon>Campylobacterales</taxon>
        <taxon>Campylobacteraceae</taxon>
        <taxon>Campylobacter</taxon>
    </lineage>
</organism>
<reference evidence="1 2" key="1">
    <citation type="journal article" date="2018" name="Emerg. Microbes Infect.">
        <title>Genomic analysis of oral Campylobacter concisus strains identified a potential bacterial molecular marker associated with active Crohn's disease.</title>
        <authorList>
            <person name="Liu F."/>
            <person name="Ma R."/>
            <person name="Tay C.Y.A."/>
            <person name="Octavia S."/>
            <person name="Lan R."/>
            <person name="Chung H.K.L."/>
            <person name="Riordan S.M."/>
            <person name="Grimm M.C."/>
            <person name="Leong R.W."/>
            <person name="Tanaka M.M."/>
            <person name="Connor S."/>
            <person name="Zhang L."/>
        </authorList>
    </citation>
    <scope>NUCLEOTIDE SEQUENCE [LARGE SCALE GENOMIC DNA]</scope>
    <source>
        <strain evidence="1 2">P2CDO4</strain>
        <plasmid evidence="1">pICON</plasmid>
    </source>
</reference>